<comment type="caution">
    <text evidence="2">The sequence shown here is derived from an EMBL/GenBank/DDBJ whole genome shotgun (WGS) entry which is preliminary data.</text>
</comment>
<sequence>MPTGYTGDIAKGITFKQFALGCSRAFGALITMRDDSTDKPIPDEFLPSVYHAEALVEAKAELERVEKISLSEALDLAEEEYEAEKRHIDSAVEANSKLMAQYNAMLEQAQAWQPPTPGHNELKEFMVKQIKSSIEFDGMGAYYKENPAVRVLAADWLEQKRAKALKDIDYHTKEYKKEVDRVNGRNQWVKALRNSLV</sequence>
<reference evidence="2" key="1">
    <citation type="journal article" date="2015" name="Nature">
        <title>Complex archaea that bridge the gap between prokaryotes and eukaryotes.</title>
        <authorList>
            <person name="Spang A."/>
            <person name="Saw J.H."/>
            <person name="Jorgensen S.L."/>
            <person name="Zaremba-Niedzwiedzka K."/>
            <person name="Martijn J."/>
            <person name="Lind A.E."/>
            <person name="van Eijk R."/>
            <person name="Schleper C."/>
            <person name="Guy L."/>
            <person name="Ettema T.J."/>
        </authorList>
    </citation>
    <scope>NUCLEOTIDE SEQUENCE</scope>
</reference>
<protein>
    <submittedName>
        <fullName evidence="2">Uncharacterized protein</fullName>
    </submittedName>
</protein>
<proteinExistence type="predicted"/>
<accession>A0A0F9SCG3</accession>
<evidence type="ECO:0000256" key="1">
    <source>
        <dbReference type="SAM" id="Coils"/>
    </source>
</evidence>
<gene>
    <name evidence="2" type="ORF">LCGC14_0791230</name>
</gene>
<feature type="coiled-coil region" evidence="1">
    <location>
        <begin position="67"/>
        <end position="94"/>
    </location>
</feature>
<name>A0A0F9SCG3_9ZZZZ</name>
<dbReference type="EMBL" id="LAZR01002090">
    <property type="protein sequence ID" value="KKN34696.1"/>
    <property type="molecule type" value="Genomic_DNA"/>
</dbReference>
<organism evidence="2">
    <name type="scientific">marine sediment metagenome</name>
    <dbReference type="NCBI Taxonomy" id="412755"/>
    <lineage>
        <taxon>unclassified sequences</taxon>
        <taxon>metagenomes</taxon>
        <taxon>ecological metagenomes</taxon>
    </lineage>
</organism>
<evidence type="ECO:0000313" key="2">
    <source>
        <dbReference type="EMBL" id="KKN34696.1"/>
    </source>
</evidence>
<keyword evidence="1" id="KW-0175">Coiled coil</keyword>
<dbReference type="AlphaFoldDB" id="A0A0F9SCG3"/>